<dbReference type="KEGG" id="fmr:Fuma_02400"/>
<name>A0A1P8WFE5_9PLAN</name>
<keyword evidence="1" id="KW-1133">Transmembrane helix</keyword>
<keyword evidence="1" id="KW-0812">Transmembrane</keyword>
<organism evidence="2 3">
    <name type="scientific">Fuerstiella marisgermanici</name>
    <dbReference type="NCBI Taxonomy" id="1891926"/>
    <lineage>
        <taxon>Bacteria</taxon>
        <taxon>Pseudomonadati</taxon>
        <taxon>Planctomycetota</taxon>
        <taxon>Planctomycetia</taxon>
        <taxon>Planctomycetales</taxon>
        <taxon>Planctomycetaceae</taxon>
        <taxon>Fuerstiella</taxon>
    </lineage>
</organism>
<evidence type="ECO:0000313" key="3">
    <source>
        <dbReference type="Proteomes" id="UP000187735"/>
    </source>
</evidence>
<dbReference type="STRING" id="1891926.Fuma_02400"/>
<sequence length="122" mass="14249">MARVGTRNEWNPRGFLRFARQRRNRTRRITTGPKLAEFGAIRWICSIMDVRLNDASAVYRADIARWAVQLLNDSRSVVERVGSYFAARHRWRASSWRADRFNSRIICLALWTFISCLSVAMA</sequence>
<evidence type="ECO:0000313" key="2">
    <source>
        <dbReference type="EMBL" id="APZ92788.1"/>
    </source>
</evidence>
<protein>
    <submittedName>
        <fullName evidence="2">Uncharacterized protein</fullName>
    </submittedName>
</protein>
<dbReference type="Proteomes" id="UP000187735">
    <property type="component" value="Chromosome"/>
</dbReference>
<dbReference type="EMBL" id="CP017641">
    <property type="protein sequence ID" value="APZ92788.1"/>
    <property type="molecule type" value="Genomic_DNA"/>
</dbReference>
<dbReference type="AlphaFoldDB" id="A0A1P8WFE5"/>
<keyword evidence="3" id="KW-1185">Reference proteome</keyword>
<reference evidence="2 3" key="1">
    <citation type="journal article" date="2016" name="Front. Microbiol.">
        <title>Fuerstia marisgermanicae gen. nov., sp. nov., an Unusual Member of the Phylum Planctomycetes from the German Wadden Sea.</title>
        <authorList>
            <person name="Kohn T."/>
            <person name="Heuer A."/>
            <person name="Jogler M."/>
            <person name="Vollmers J."/>
            <person name="Boedeker C."/>
            <person name="Bunk B."/>
            <person name="Rast P."/>
            <person name="Borchert D."/>
            <person name="Glockner I."/>
            <person name="Freese H.M."/>
            <person name="Klenk H.P."/>
            <person name="Overmann J."/>
            <person name="Kaster A.K."/>
            <person name="Rohde M."/>
            <person name="Wiegand S."/>
            <person name="Jogler C."/>
        </authorList>
    </citation>
    <scope>NUCLEOTIDE SEQUENCE [LARGE SCALE GENOMIC DNA]</scope>
    <source>
        <strain evidence="2 3">NH11</strain>
    </source>
</reference>
<keyword evidence="1" id="KW-0472">Membrane</keyword>
<evidence type="ECO:0000256" key="1">
    <source>
        <dbReference type="SAM" id="Phobius"/>
    </source>
</evidence>
<proteinExistence type="predicted"/>
<accession>A0A1P8WFE5</accession>
<gene>
    <name evidence="2" type="ORF">Fuma_02400</name>
</gene>
<feature type="transmembrane region" description="Helical" evidence="1">
    <location>
        <begin position="101"/>
        <end position="121"/>
    </location>
</feature>